<proteinExistence type="predicted"/>
<feature type="signal peptide" evidence="1">
    <location>
        <begin position="1"/>
        <end position="19"/>
    </location>
</feature>
<dbReference type="PANTHER" id="PTHR37685">
    <property type="entry name" value="GEO11136P1-RELATED"/>
    <property type="match status" value="1"/>
</dbReference>
<protein>
    <recommendedName>
        <fullName evidence="4">Salivary secreted peptide</fullName>
    </recommendedName>
</protein>
<dbReference type="EMBL" id="JBJJXI010000019">
    <property type="protein sequence ID" value="KAL3406310.1"/>
    <property type="molecule type" value="Genomic_DNA"/>
</dbReference>
<evidence type="ECO:0000313" key="2">
    <source>
        <dbReference type="EMBL" id="KAL3406310.1"/>
    </source>
</evidence>
<comment type="caution">
    <text evidence="2">The sequence shown here is derived from an EMBL/GenBank/DDBJ whole genome shotgun (WGS) entry which is preliminary data.</text>
</comment>
<dbReference type="InterPro" id="IPR031734">
    <property type="entry name" value="MBF2"/>
</dbReference>
<dbReference type="PANTHER" id="PTHR37685:SF1">
    <property type="entry name" value="GEO11136P1-RELATED"/>
    <property type="match status" value="1"/>
</dbReference>
<evidence type="ECO:0008006" key="4">
    <source>
        <dbReference type="Google" id="ProtNLM"/>
    </source>
</evidence>
<gene>
    <name evidence="2" type="ORF">TKK_001653</name>
</gene>
<evidence type="ECO:0000313" key="3">
    <source>
        <dbReference type="Proteomes" id="UP001627154"/>
    </source>
</evidence>
<keyword evidence="3" id="KW-1185">Reference proteome</keyword>
<name>A0ABD2XMK7_9HYME</name>
<dbReference type="Proteomes" id="UP001627154">
    <property type="component" value="Unassembled WGS sequence"/>
</dbReference>
<accession>A0ABD2XMK7</accession>
<feature type="chain" id="PRO_5044753714" description="Salivary secreted peptide" evidence="1">
    <location>
        <begin position="20"/>
        <end position="119"/>
    </location>
</feature>
<sequence length="119" mass="12865">MSLKLVLLCLAALAALARAQSHDLVIGERQYNDILVYSENIALQASVVGQKIVHEQTFNAINNHVITQVVAKDSADDGTGATVTVTGGGPGQDHITLRFKSQRFRGVYFTVQVFAKPKV</sequence>
<reference evidence="2 3" key="1">
    <citation type="journal article" date="2024" name="bioRxiv">
        <title>A reference genome for Trichogramma kaykai: A tiny desert-dwelling parasitoid wasp with competing sex-ratio distorters.</title>
        <authorList>
            <person name="Culotta J."/>
            <person name="Lindsey A.R."/>
        </authorList>
    </citation>
    <scope>NUCLEOTIDE SEQUENCE [LARGE SCALE GENOMIC DNA]</scope>
    <source>
        <strain evidence="2 3">KSX58</strain>
    </source>
</reference>
<evidence type="ECO:0000256" key="1">
    <source>
        <dbReference type="SAM" id="SignalP"/>
    </source>
</evidence>
<organism evidence="2 3">
    <name type="scientific">Trichogramma kaykai</name>
    <dbReference type="NCBI Taxonomy" id="54128"/>
    <lineage>
        <taxon>Eukaryota</taxon>
        <taxon>Metazoa</taxon>
        <taxon>Ecdysozoa</taxon>
        <taxon>Arthropoda</taxon>
        <taxon>Hexapoda</taxon>
        <taxon>Insecta</taxon>
        <taxon>Pterygota</taxon>
        <taxon>Neoptera</taxon>
        <taxon>Endopterygota</taxon>
        <taxon>Hymenoptera</taxon>
        <taxon>Apocrita</taxon>
        <taxon>Proctotrupomorpha</taxon>
        <taxon>Chalcidoidea</taxon>
        <taxon>Trichogrammatidae</taxon>
        <taxon>Trichogramma</taxon>
    </lineage>
</organism>
<keyword evidence="1" id="KW-0732">Signal</keyword>
<dbReference type="Pfam" id="PF15868">
    <property type="entry name" value="MBF2"/>
    <property type="match status" value="1"/>
</dbReference>
<dbReference type="AlphaFoldDB" id="A0ABD2XMK7"/>